<dbReference type="SMART" id="SM00304">
    <property type="entry name" value="HAMP"/>
    <property type="match status" value="1"/>
</dbReference>
<keyword evidence="12" id="KW-1185">Reference proteome</keyword>
<dbReference type="InterPro" id="IPR005467">
    <property type="entry name" value="His_kinase_dom"/>
</dbReference>
<dbReference type="PANTHER" id="PTHR45528">
    <property type="entry name" value="SENSOR HISTIDINE KINASE CPXA"/>
    <property type="match status" value="1"/>
</dbReference>
<dbReference type="PROSITE" id="PS50109">
    <property type="entry name" value="HIS_KIN"/>
    <property type="match status" value="1"/>
</dbReference>
<dbReference type="PROSITE" id="PS50885">
    <property type="entry name" value="HAMP"/>
    <property type="match status" value="1"/>
</dbReference>
<evidence type="ECO:0000256" key="1">
    <source>
        <dbReference type="ARBA" id="ARBA00000085"/>
    </source>
</evidence>
<evidence type="ECO:0000256" key="6">
    <source>
        <dbReference type="ARBA" id="ARBA00022692"/>
    </source>
</evidence>
<dbReference type="Pfam" id="PF00672">
    <property type="entry name" value="HAMP"/>
    <property type="match status" value="1"/>
</dbReference>
<evidence type="ECO:0000256" key="4">
    <source>
        <dbReference type="ARBA" id="ARBA00022553"/>
    </source>
</evidence>
<dbReference type="Gene3D" id="3.30.565.10">
    <property type="entry name" value="Histidine kinase-like ATPase, C-terminal domain"/>
    <property type="match status" value="1"/>
</dbReference>
<dbReference type="CDD" id="cd06225">
    <property type="entry name" value="HAMP"/>
    <property type="match status" value="1"/>
</dbReference>
<reference evidence="11 12" key="1">
    <citation type="submission" date="2014-10" db="EMBL/GenBank/DDBJ databases">
        <title>Genome sequence of Clostridium aceticum DSM 1496.</title>
        <authorList>
            <person name="Poehlein A."/>
            <person name="Schiel-Bengelsdorf B."/>
            <person name="Gottschalk G."/>
            <person name="Duerre P."/>
            <person name="Daniel R."/>
        </authorList>
    </citation>
    <scope>NUCLEOTIDE SEQUENCE [LARGE SCALE GENOMIC DNA]</scope>
    <source>
        <strain evidence="11 12">DSM 1496</strain>
    </source>
</reference>
<keyword evidence="10" id="KW-0472">Membrane</keyword>
<evidence type="ECO:0000256" key="9">
    <source>
        <dbReference type="ARBA" id="ARBA00023012"/>
    </source>
</evidence>
<evidence type="ECO:0000256" key="2">
    <source>
        <dbReference type="ARBA" id="ARBA00004141"/>
    </source>
</evidence>
<sequence length="503" mass="57672">MKISIRYKLMIGFLFIFCIGYAVMSFYLNKAVVDTNNSMIKRSLLSFQKELFLHVEQYFELEDISMDDTSFENHANDFAEKLSSKIEARVIAYSRKGDFLADTANANGIILNYEDLDNENKDIGYEDLRMATEDISSFVVVPVKDKYLVVYTSPILGIGERIGIVRCILDYSEVFSSSKDLLNMINTLVLIIFGTILLFMILLSKKISSPIEKLTKATKKIGEGEFDVKIDVDSNDEVGELAKSFVKMNKQIKQQIDIIAFDRDNLRKIEGFRKAFFDNITHEMKTPLTIISGYCQILIDQNFEDPQFLQKSVRKIKRESENMHKMVLQLLEASKEKSSTTIRDTEKINLSQVVDSACKDMKIKADKYQIFIKREIEENIVTIGNSAELRRVVINLLDNSIKYGDVHSNITVKLFTEGEDCHITIEDKGKGIPTDKLHKIFKRFYRINQSDFVETEGYGLGLDIVKEIIDKHHGEIKISSTEQMGTTVWIKIPQNVYKTETSV</sequence>
<dbReference type="InterPro" id="IPR003660">
    <property type="entry name" value="HAMP_dom"/>
</dbReference>
<dbReference type="SMART" id="SM00388">
    <property type="entry name" value="HisKA"/>
    <property type="match status" value="1"/>
</dbReference>
<evidence type="ECO:0000256" key="7">
    <source>
        <dbReference type="ARBA" id="ARBA00022777"/>
    </source>
</evidence>
<name>A0A0D8I9X6_9CLOT</name>
<dbReference type="Gene3D" id="1.10.287.130">
    <property type="match status" value="1"/>
</dbReference>
<dbReference type="Pfam" id="PF00512">
    <property type="entry name" value="HisKA"/>
    <property type="match status" value="1"/>
</dbReference>
<dbReference type="InterPro" id="IPR004358">
    <property type="entry name" value="Sig_transdc_His_kin-like_C"/>
</dbReference>
<dbReference type="EC" id="2.7.13.3" evidence="3"/>
<dbReference type="InterPro" id="IPR036097">
    <property type="entry name" value="HisK_dim/P_sf"/>
</dbReference>
<dbReference type="InterPro" id="IPR003594">
    <property type="entry name" value="HATPase_dom"/>
</dbReference>
<dbReference type="InterPro" id="IPR036890">
    <property type="entry name" value="HATPase_C_sf"/>
</dbReference>
<dbReference type="GO" id="GO:0000155">
    <property type="term" value="F:phosphorelay sensor kinase activity"/>
    <property type="evidence" value="ECO:0007669"/>
    <property type="project" value="InterPro"/>
</dbReference>
<protein>
    <recommendedName>
        <fullName evidence="3">histidine kinase</fullName>
        <ecNumber evidence="3">2.7.13.3</ecNumber>
    </recommendedName>
</protein>
<keyword evidence="4" id="KW-0597">Phosphoprotein</keyword>
<keyword evidence="5" id="KW-0808">Transferase</keyword>
<keyword evidence="6" id="KW-0812">Transmembrane</keyword>
<dbReference type="PATRIC" id="fig|84022.5.peg.219"/>
<dbReference type="GO" id="GO:0005886">
    <property type="term" value="C:plasma membrane"/>
    <property type="evidence" value="ECO:0007669"/>
    <property type="project" value="TreeGrafter"/>
</dbReference>
<dbReference type="STRING" id="84022.CACET_c24980"/>
<evidence type="ECO:0000256" key="8">
    <source>
        <dbReference type="ARBA" id="ARBA00022989"/>
    </source>
</evidence>
<evidence type="ECO:0000313" key="12">
    <source>
        <dbReference type="Proteomes" id="UP000035704"/>
    </source>
</evidence>
<organism evidence="11 12">
    <name type="scientific">Clostridium aceticum</name>
    <dbReference type="NCBI Taxonomy" id="84022"/>
    <lineage>
        <taxon>Bacteria</taxon>
        <taxon>Bacillati</taxon>
        <taxon>Bacillota</taxon>
        <taxon>Clostridia</taxon>
        <taxon>Eubacteriales</taxon>
        <taxon>Clostridiaceae</taxon>
        <taxon>Clostridium</taxon>
    </lineage>
</organism>
<accession>A0A0D8I9X6</accession>
<evidence type="ECO:0000256" key="3">
    <source>
        <dbReference type="ARBA" id="ARBA00012438"/>
    </source>
</evidence>
<dbReference type="Proteomes" id="UP000035704">
    <property type="component" value="Chromosome"/>
</dbReference>
<dbReference type="FunFam" id="3.30.565.10:FF:000006">
    <property type="entry name" value="Sensor histidine kinase WalK"/>
    <property type="match status" value="1"/>
</dbReference>
<evidence type="ECO:0000313" key="11">
    <source>
        <dbReference type="EMBL" id="AKL95943.1"/>
    </source>
</evidence>
<dbReference type="KEGG" id="cace:CACET_c24980"/>
<evidence type="ECO:0000256" key="5">
    <source>
        <dbReference type="ARBA" id="ARBA00022679"/>
    </source>
</evidence>
<comment type="catalytic activity">
    <reaction evidence="1">
        <text>ATP + protein L-histidine = ADP + protein N-phospho-L-histidine.</text>
        <dbReference type="EC" id="2.7.13.3"/>
    </reaction>
</comment>
<keyword evidence="7" id="KW-0418">Kinase</keyword>
<dbReference type="FunFam" id="1.10.287.130:FF:000001">
    <property type="entry name" value="Two-component sensor histidine kinase"/>
    <property type="match status" value="1"/>
</dbReference>
<dbReference type="EMBL" id="CP009687">
    <property type="protein sequence ID" value="AKL95943.1"/>
    <property type="molecule type" value="Genomic_DNA"/>
</dbReference>
<dbReference type="SUPFAM" id="SSF47384">
    <property type="entry name" value="Homodimeric domain of signal transducing histidine kinase"/>
    <property type="match status" value="1"/>
</dbReference>
<gene>
    <name evidence="11" type="primary">phor5</name>
    <name evidence="11" type="ORF">CACET_c24980</name>
</gene>
<comment type="subcellular location">
    <subcellularLocation>
        <location evidence="2">Membrane</location>
        <topology evidence="2">Multi-pass membrane protein</topology>
    </subcellularLocation>
</comment>
<dbReference type="PANTHER" id="PTHR45528:SF10">
    <property type="entry name" value="METHYL-ACCEPTING CHEMOTAXIS PROTEIN"/>
    <property type="match status" value="1"/>
</dbReference>
<dbReference type="CDD" id="cd00082">
    <property type="entry name" value="HisKA"/>
    <property type="match status" value="1"/>
</dbReference>
<dbReference type="SMART" id="SM00387">
    <property type="entry name" value="HATPase_c"/>
    <property type="match status" value="1"/>
</dbReference>
<dbReference type="PRINTS" id="PR00344">
    <property type="entry name" value="BCTRLSENSOR"/>
</dbReference>
<dbReference type="CDD" id="cd00075">
    <property type="entry name" value="HATPase"/>
    <property type="match status" value="1"/>
</dbReference>
<dbReference type="SUPFAM" id="SSF158472">
    <property type="entry name" value="HAMP domain-like"/>
    <property type="match status" value="1"/>
</dbReference>
<keyword evidence="8" id="KW-1133">Transmembrane helix</keyword>
<dbReference type="Pfam" id="PF02518">
    <property type="entry name" value="HATPase_c"/>
    <property type="match status" value="1"/>
</dbReference>
<dbReference type="InterPro" id="IPR003661">
    <property type="entry name" value="HisK_dim/P_dom"/>
</dbReference>
<dbReference type="AlphaFoldDB" id="A0A0D8I9X6"/>
<keyword evidence="9" id="KW-0902">Two-component regulatory system</keyword>
<proteinExistence type="predicted"/>
<evidence type="ECO:0000256" key="10">
    <source>
        <dbReference type="ARBA" id="ARBA00023136"/>
    </source>
</evidence>
<dbReference type="Gene3D" id="6.10.340.10">
    <property type="match status" value="1"/>
</dbReference>
<dbReference type="RefSeq" id="WP_044824783.1">
    <property type="nucleotide sequence ID" value="NZ_JYHU01000010.1"/>
</dbReference>
<dbReference type="SUPFAM" id="SSF55874">
    <property type="entry name" value="ATPase domain of HSP90 chaperone/DNA topoisomerase II/histidine kinase"/>
    <property type="match status" value="1"/>
</dbReference>
<dbReference type="InterPro" id="IPR050398">
    <property type="entry name" value="HssS/ArlS-like"/>
</dbReference>